<dbReference type="Gene3D" id="3.80.10.10">
    <property type="entry name" value="Ribonuclease Inhibitor"/>
    <property type="match status" value="1"/>
</dbReference>
<dbReference type="EMBL" id="RFFG01000009">
    <property type="protein sequence ID" value="RMI46357.1"/>
    <property type="molecule type" value="Genomic_DNA"/>
</dbReference>
<dbReference type="InterPro" id="IPR047722">
    <property type="entry name" value="STM4015-like"/>
</dbReference>
<reference evidence="1 2" key="1">
    <citation type="submission" date="2018-10" db="EMBL/GenBank/DDBJ databases">
        <title>Isolation from soil.</title>
        <authorList>
            <person name="Hu J."/>
        </authorList>
    </citation>
    <scope>NUCLEOTIDE SEQUENCE [LARGE SCALE GENOMIC DNA]</scope>
    <source>
        <strain evidence="1 2">NEAU-Ht49</strain>
    </source>
</reference>
<sequence length="311" mass="33622">MTIHEHLSEYAGLRVATFGPEDKPPADAFTSPSSYAWAVRTEFDEEPFEEVWARFREQVDTSAITALIIGFWGAPYGDSDTDVGALLAEAAPSFPALRSLFIGDIIMEESEISWIQPGDVTPVLKAFPGLERFEVRGSEEVVLEPVEHHGLRTLRFESGGLPAGVARSVGASDLPNLEHLDLWLGTGDYGGDTSPDDLAALLSGERLPALRHLGLQDSEIEDQVAAAVAGAAVVAQLETLALGMGVLTDVGAESLLSGQPLTHLKRLDLSHHFLSDAMMERVRTSLDGVEVDLDDQNTPSNGEWFFVEISE</sequence>
<protein>
    <submittedName>
        <fullName evidence="1">Leucine-rich repeat domain-containing protein</fullName>
    </submittedName>
</protein>
<gene>
    <name evidence="1" type="ORF">EBO15_07265</name>
</gene>
<dbReference type="OrthoDB" id="9781345at2"/>
<proteinExistence type="predicted"/>
<evidence type="ECO:0000313" key="1">
    <source>
        <dbReference type="EMBL" id="RMI46357.1"/>
    </source>
</evidence>
<evidence type="ECO:0000313" key="2">
    <source>
        <dbReference type="Proteomes" id="UP000282674"/>
    </source>
</evidence>
<dbReference type="NCBIfam" id="NF038076">
    <property type="entry name" value="fam_STM4015"/>
    <property type="match status" value="1"/>
</dbReference>
<accession>A0A3M2M9R6</accession>
<dbReference type="Proteomes" id="UP000282674">
    <property type="component" value="Unassembled WGS sequence"/>
</dbReference>
<comment type="caution">
    <text evidence="1">The sequence shown here is derived from an EMBL/GenBank/DDBJ whole genome shotgun (WGS) entry which is preliminary data.</text>
</comment>
<dbReference type="RefSeq" id="WP_122193538.1">
    <property type="nucleotide sequence ID" value="NZ_JBHSKC010000005.1"/>
</dbReference>
<organism evidence="1 2">
    <name type="scientific">Actinomadura harenae</name>
    <dbReference type="NCBI Taxonomy" id="2483351"/>
    <lineage>
        <taxon>Bacteria</taxon>
        <taxon>Bacillati</taxon>
        <taxon>Actinomycetota</taxon>
        <taxon>Actinomycetes</taxon>
        <taxon>Streptosporangiales</taxon>
        <taxon>Thermomonosporaceae</taxon>
        <taxon>Actinomadura</taxon>
    </lineage>
</organism>
<dbReference type="AlphaFoldDB" id="A0A3M2M9R6"/>
<keyword evidence="2" id="KW-1185">Reference proteome</keyword>
<dbReference type="SUPFAM" id="SSF52047">
    <property type="entry name" value="RNI-like"/>
    <property type="match status" value="1"/>
</dbReference>
<dbReference type="InterPro" id="IPR032675">
    <property type="entry name" value="LRR_dom_sf"/>
</dbReference>
<name>A0A3M2M9R6_9ACTN</name>